<accession>A0A553ZXC7</accession>
<evidence type="ECO:0000313" key="3">
    <source>
        <dbReference type="EMBL" id="TSB46110.1"/>
    </source>
</evidence>
<comment type="caution">
    <text evidence="3">The sequence shown here is derived from an EMBL/GenBank/DDBJ whole genome shotgun (WGS) entry which is preliminary data.</text>
</comment>
<dbReference type="PANTHER" id="PTHR42852:SF17">
    <property type="entry name" value="THIOREDOXIN-LIKE PROTEIN HI_1115"/>
    <property type="match status" value="1"/>
</dbReference>
<dbReference type="GO" id="GO:0016491">
    <property type="term" value="F:oxidoreductase activity"/>
    <property type="evidence" value="ECO:0007669"/>
    <property type="project" value="InterPro"/>
</dbReference>
<evidence type="ECO:0000259" key="2">
    <source>
        <dbReference type="PROSITE" id="PS51352"/>
    </source>
</evidence>
<protein>
    <submittedName>
        <fullName evidence="3">TlpA family protein disulfide reductase</fullName>
    </submittedName>
</protein>
<evidence type="ECO:0000313" key="4">
    <source>
        <dbReference type="Proteomes" id="UP000318521"/>
    </source>
</evidence>
<organism evidence="3 4">
    <name type="scientific">Alkalicoccobacillus porphyridii</name>
    <dbReference type="NCBI Taxonomy" id="2597270"/>
    <lineage>
        <taxon>Bacteria</taxon>
        <taxon>Bacillati</taxon>
        <taxon>Bacillota</taxon>
        <taxon>Bacilli</taxon>
        <taxon>Bacillales</taxon>
        <taxon>Bacillaceae</taxon>
        <taxon>Alkalicoccobacillus</taxon>
    </lineage>
</organism>
<dbReference type="AlphaFoldDB" id="A0A553ZXC7"/>
<keyword evidence="1" id="KW-1015">Disulfide bond</keyword>
<dbReference type="CDD" id="cd02966">
    <property type="entry name" value="TlpA_like_family"/>
    <property type="match status" value="1"/>
</dbReference>
<name>A0A553ZXC7_9BACI</name>
<dbReference type="Gene3D" id="3.40.30.10">
    <property type="entry name" value="Glutaredoxin"/>
    <property type="match status" value="1"/>
</dbReference>
<dbReference type="OrthoDB" id="25753at2"/>
<dbReference type="PROSITE" id="PS51352">
    <property type="entry name" value="THIOREDOXIN_2"/>
    <property type="match status" value="1"/>
</dbReference>
<dbReference type="InterPro" id="IPR013766">
    <property type="entry name" value="Thioredoxin_domain"/>
</dbReference>
<proteinExistence type="predicted"/>
<dbReference type="GO" id="GO:0016209">
    <property type="term" value="F:antioxidant activity"/>
    <property type="evidence" value="ECO:0007669"/>
    <property type="project" value="InterPro"/>
</dbReference>
<dbReference type="PANTHER" id="PTHR42852">
    <property type="entry name" value="THIOL:DISULFIDE INTERCHANGE PROTEIN DSBE"/>
    <property type="match status" value="1"/>
</dbReference>
<dbReference type="Pfam" id="PF00578">
    <property type="entry name" value="AhpC-TSA"/>
    <property type="match status" value="1"/>
</dbReference>
<dbReference type="RefSeq" id="WP_143849004.1">
    <property type="nucleotide sequence ID" value="NZ_VLXZ01000007.1"/>
</dbReference>
<keyword evidence="4" id="KW-1185">Reference proteome</keyword>
<dbReference type="InterPro" id="IPR050553">
    <property type="entry name" value="Thioredoxin_ResA/DsbE_sf"/>
</dbReference>
<dbReference type="InterPro" id="IPR036249">
    <property type="entry name" value="Thioredoxin-like_sf"/>
</dbReference>
<dbReference type="SUPFAM" id="SSF52833">
    <property type="entry name" value="Thioredoxin-like"/>
    <property type="match status" value="1"/>
</dbReference>
<feature type="domain" description="Thioredoxin" evidence="2">
    <location>
        <begin position="30"/>
        <end position="171"/>
    </location>
</feature>
<dbReference type="EMBL" id="VLXZ01000007">
    <property type="protein sequence ID" value="TSB46110.1"/>
    <property type="molecule type" value="Genomic_DNA"/>
</dbReference>
<dbReference type="InterPro" id="IPR000866">
    <property type="entry name" value="AhpC/TSA"/>
</dbReference>
<gene>
    <name evidence="3" type="ORF">FN960_12145</name>
</gene>
<sequence>MRSLKKLQIVCIILGVALYMYPFHHASASTNTHEKATEITLESFAGELKSLKDYRGKKVAVHFFSIWCHPCQEEMPYIAEFAKRVEEAGGIFIPVHLTKVDQGTNQLQAFLTHYQADFDPLLDKKGEMMNMYTINGIPTTIFLDENGQVEKRINGMLPKEAADAFIHQVTTRN</sequence>
<reference evidence="3 4" key="1">
    <citation type="submission" date="2019-07" db="EMBL/GenBank/DDBJ databases">
        <authorList>
            <person name="Park Y.J."/>
            <person name="Jeong S.E."/>
            <person name="Jung H.S."/>
        </authorList>
    </citation>
    <scope>NUCLEOTIDE SEQUENCE [LARGE SCALE GENOMIC DNA]</scope>
    <source>
        <strain evidence="4">P16(2019)</strain>
    </source>
</reference>
<dbReference type="Proteomes" id="UP000318521">
    <property type="component" value="Unassembled WGS sequence"/>
</dbReference>
<evidence type="ECO:0000256" key="1">
    <source>
        <dbReference type="ARBA" id="ARBA00023157"/>
    </source>
</evidence>